<reference evidence="3" key="1">
    <citation type="submission" date="2020-08" db="EMBL/GenBank/DDBJ databases">
        <title>Multicomponent nature underlies the extraordinary mechanical properties of spider dragline silk.</title>
        <authorList>
            <person name="Kono N."/>
            <person name="Nakamura H."/>
            <person name="Mori M."/>
            <person name="Yoshida Y."/>
            <person name="Ohtoshi R."/>
            <person name="Malay A.D."/>
            <person name="Moran D.A.P."/>
            <person name="Tomita M."/>
            <person name="Numata K."/>
            <person name="Arakawa K."/>
        </authorList>
    </citation>
    <scope>NUCLEOTIDE SEQUENCE</scope>
</reference>
<keyword evidence="1" id="KW-0472">Membrane</keyword>
<dbReference type="Pfam" id="PF20146">
    <property type="entry name" value="NRF"/>
    <property type="match status" value="1"/>
</dbReference>
<dbReference type="PANTHER" id="PTHR11161:SF0">
    <property type="entry name" value="O-ACYLTRANSFERASE LIKE PROTEIN"/>
    <property type="match status" value="1"/>
</dbReference>
<evidence type="ECO:0000313" key="3">
    <source>
        <dbReference type="EMBL" id="GFY66337.1"/>
    </source>
</evidence>
<name>A0A8X7CJB5_9ARAC</name>
<dbReference type="InterPro" id="IPR052728">
    <property type="entry name" value="O2_lipid_transport_reg"/>
</dbReference>
<accession>A0A8X7CJB5</accession>
<dbReference type="InterPro" id="IPR006621">
    <property type="entry name" value="Nose-resist-to-fluoxetine_N"/>
</dbReference>
<dbReference type="InterPro" id="IPR002656">
    <property type="entry name" value="Acyl_transf_3_dom"/>
</dbReference>
<feature type="transmembrane region" description="Helical" evidence="1">
    <location>
        <begin position="571"/>
        <end position="593"/>
    </location>
</feature>
<dbReference type="GO" id="GO:0016747">
    <property type="term" value="F:acyltransferase activity, transferring groups other than amino-acyl groups"/>
    <property type="evidence" value="ECO:0007669"/>
    <property type="project" value="InterPro"/>
</dbReference>
<feature type="transmembrane region" description="Helical" evidence="1">
    <location>
        <begin position="207"/>
        <end position="227"/>
    </location>
</feature>
<keyword evidence="4" id="KW-1185">Reference proteome</keyword>
<evidence type="ECO:0000259" key="2">
    <source>
        <dbReference type="SMART" id="SM00703"/>
    </source>
</evidence>
<dbReference type="EMBL" id="BMAV01015979">
    <property type="protein sequence ID" value="GFY66337.1"/>
    <property type="molecule type" value="Genomic_DNA"/>
</dbReference>
<feature type="domain" description="Nose resistant-to-fluoxetine protein N-terminal" evidence="2">
    <location>
        <begin position="69"/>
        <end position="196"/>
    </location>
</feature>
<comment type="caution">
    <text evidence="3">The sequence shown here is derived from an EMBL/GenBank/DDBJ whole genome shotgun (WGS) entry which is preliminary data.</text>
</comment>
<feature type="transmembrane region" description="Helical" evidence="1">
    <location>
        <begin position="438"/>
        <end position="463"/>
    </location>
</feature>
<feature type="transmembrane region" description="Helical" evidence="1">
    <location>
        <begin position="357"/>
        <end position="378"/>
    </location>
</feature>
<feature type="transmembrane region" description="Helical" evidence="1">
    <location>
        <begin position="484"/>
        <end position="508"/>
    </location>
</feature>
<keyword evidence="1" id="KW-0812">Transmembrane</keyword>
<protein>
    <submittedName>
        <fullName evidence="3">Nose resistant to fluoxetine protein 6</fullName>
    </submittedName>
</protein>
<feature type="transmembrane region" description="Helical" evidence="1">
    <location>
        <begin position="605"/>
        <end position="627"/>
    </location>
</feature>
<feature type="transmembrane region" description="Helical" evidence="1">
    <location>
        <begin position="398"/>
        <end position="418"/>
    </location>
</feature>
<gene>
    <name evidence="3" type="primary">nrf-6</name>
    <name evidence="3" type="ORF">TNIN_81591</name>
</gene>
<dbReference type="PANTHER" id="PTHR11161">
    <property type="entry name" value="O-ACYLTRANSFERASE"/>
    <property type="match status" value="1"/>
</dbReference>
<dbReference type="Pfam" id="PF01757">
    <property type="entry name" value="Acyl_transf_3"/>
    <property type="match status" value="1"/>
</dbReference>
<dbReference type="SMART" id="SM00703">
    <property type="entry name" value="NRF"/>
    <property type="match status" value="1"/>
</dbReference>
<keyword evidence="1" id="KW-1133">Transmembrane helix</keyword>
<organism evidence="3 4">
    <name type="scientific">Trichonephila inaurata madagascariensis</name>
    <dbReference type="NCBI Taxonomy" id="2747483"/>
    <lineage>
        <taxon>Eukaryota</taxon>
        <taxon>Metazoa</taxon>
        <taxon>Ecdysozoa</taxon>
        <taxon>Arthropoda</taxon>
        <taxon>Chelicerata</taxon>
        <taxon>Arachnida</taxon>
        <taxon>Araneae</taxon>
        <taxon>Araneomorphae</taxon>
        <taxon>Entelegynae</taxon>
        <taxon>Araneoidea</taxon>
        <taxon>Nephilidae</taxon>
        <taxon>Trichonephila</taxon>
        <taxon>Trichonephila inaurata</taxon>
    </lineage>
</organism>
<dbReference type="AlphaFoldDB" id="A0A8X7CJB5"/>
<dbReference type="OrthoDB" id="118951at2759"/>
<proteinExistence type="predicted"/>
<sequence>MLNVCETIYDEYAHQNDFIKAVQGIKNRIRASKNLEIASSENTDLLNESKLVFPKSTYTMFDFRMDANSSKCYQDLKYVFQNLLDQRWANEMLDSFGKPESGILQGNLKWLGNYDQCLKVYAPPDNKTEAGDFHGKYCLLHIRPEVYQNLEISMGICLPESCNSSISFDDVLKSVQIDFYGISALVEPLKSTLNNSKLSCQEIPEKFTSGSIFVIFLISIFVFVSVIGSSITAYEYFTGTNTETKGVSENSSTSMNAGNMSVEQSTDLTKYSKLNTLQDWLGKSKPFFNCFCWFTNGEKLINTSTAEGHLPCLHGIRFLSMSWVMLGHVYSFSFPYLKNTSEALVMADHWIFQIILRGSYSVDSFFVLSGFLVAYLFFQQYNKSNGKIPWLYFYIHRYIRLTPVYMMFLAFYTTLMAYLGSGPLWNYKETDPNCQAYWWWNLLYFNNFLTAVNQCIPWSWYLANDMQFYVISPLFMITLLRWPIIGYSLMGVFFGIIFISNFVFTFVYNFPIGLTNVVKQFANFKEFSVIWSVRFDTMTKPYTRMDPYLVGIALAYFLFKRKQNNSGKLSLVKLSIGWVVASVVTLTTVFGIYHQEPDVVTTSFYTAINRSCYACGLAWVIFVCVIGQGDVPRRDIRLRAPDLAESVVSKTIGRSVTDHTQSVVTEVFGGMALAFEREDDGKEVFS</sequence>
<evidence type="ECO:0000256" key="1">
    <source>
        <dbReference type="SAM" id="Phobius"/>
    </source>
</evidence>
<evidence type="ECO:0000313" key="4">
    <source>
        <dbReference type="Proteomes" id="UP000886998"/>
    </source>
</evidence>
<dbReference type="Proteomes" id="UP000886998">
    <property type="component" value="Unassembled WGS sequence"/>
</dbReference>